<name>A0A5C6DIH0_9BACT</name>
<gene>
    <name evidence="1" type="ORF">Poly41_32900</name>
</gene>
<evidence type="ECO:0000313" key="1">
    <source>
        <dbReference type="EMBL" id="TWU37163.1"/>
    </source>
</evidence>
<sequence>MSTDLQIKSPAEKDAVVSSDWAWAEYTPSDEHPWTLELAGHLYRRAGFGANYGELQRALQQGPRRAVDRLLLVNEPLSASYRAIEQDEQAAAKSGNRESLQAWWLRRMVESPFPLLEKMTLFWHSHFGIRFDQVRDASLMLDHMGRLRDLALGKYPELLSAIASDPAVFLGVGAETSRKSQPNEQFARQLMQRLSVGAGNFGEEDVREASRAFTGWFVLRGKLRYFDREHDEGAKNILGRTGNWKVQDVVRIVLEHPLSAETLAAKLYRWFVSEVDQPTSELLAPLTGMLSKDYDIRQVVEVILRSNLFYSKVAYRRRIKSPVEYGVGIVRALEGSVSTVRLAEDLNGLGQSLYNPPTIEGWHGGHHWINAATMAGRMNLAGELLAPEGRYGGKLDPASLVQRYGSEDAPSAAKLLGQLLLQDDVAKQTRERIDSSASDPIGGGLANLRPFATRLVNLPEFQLS</sequence>
<proteinExistence type="predicted"/>
<dbReference type="EMBL" id="SJPV01000005">
    <property type="protein sequence ID" value="TWU37163.1"/>
    <property type="molecule type" value="Genomic_DNA"/>
</dbReference>
<reference evidence="1 2" key="1">
    <citation type="submission" date="2019-02" db="EMBL/GenBank/DDBJ databases">
        <title>Deep-cultivation of Planctomycetes and their phenomic and genomic characterization uncovers novel biology.</title>
        <authorList>
            <person name="Wiegand S."/>
            <person name="Jogler M."/>
            <person name="Boedeker C."/>
            <person name="Pinto D."/>
            <person name="Vollmers J."/>
            <person name="Rivas-Marin E."/>
            <person name="Kohn T."/>
            <person name="Peeters S.H."/>
            <person name="Heuer A."/>
            <person name="Rast P."/>
            <person name="Oberbeckmann S."/>
            <person name="Bunk B."/>
            <person name="Jeske O."/>
            <person name="Meyerdierks A."/>
            <person name="Storesund J.E."/>
            <person name="Kallscheuer N."/>
            <person name="Luecker S."/>
            <person name="Lage O.M."/>
            <person name="Pohl T."/>
            <person name="Merkel B.J."/>
            <person name="Hornburger P."/>
            <person name="Mueller R.-W."/>
            <person name="Bruemmer F."/>
            <person name="Labrenz M."/>
            <person name="Spormann A.M."/>
            <person name="Op Den Camp H."/>
            <person name="Overmann J."/>
            <person name="Amann R."/>
            <person name="Jetten M.S.M."/>
            <person name="Mascher T."/>
            <person name="Medema M.H."/>
            <person name="Devos D.P."/>
            <person name="Kaster A.-K."/>
            <person name="Ovreas L."/>
            <person name="Rohde M."/>
            <person name="Galperin M.Y."/>
            <person name="Jogler C."/>
        </authorList>
    </citation>
    <scope>NUCLEOTIDE SEQUENCE [LARGE SCALE GENOMIC DNA]</scope>
    <source>
        <strain evidence="1 2">Poly41</strain>
    </source>
</reference>
<dbReference type="InterPro" id="IPR014917">
    <property type="entry name" value="DUF1800"/>
</dbReference>
<keyword evidence="2" id="KW-1185">Reference proteome</keyword>
<comment type="caution">
    <text evidence="1">The sequence shown here is derived from an EMBL/GenBank/DDBJ whole genome shotgun (WGS) entry which is preliminary data.</text>
</comment>
<dbReference type="Proteomes" id="UP000319143">
    <property type="component" value="Unassembled WGS sequence"/>
</dbReference>
<accession>A0A5C6DIH0</accession>
<organism evidence="1 2">
    <name type="scientific">Novipirellula artificiosorum</name>
    <dbReference type="NCBI Taxonomy" id="2528016"/>
    <lineage>
        <taxon>Bacteria</taxon>
        <taxon>Pseudomonadati</taxon>
        <taxon>Planctomycetota</taxon>
        <taxon>Planctomycetia</taxon>
        <taxon>Pirellulales</taxon>
        <taxon>Pirellulaceae</taxon>
        <taxon>Novipirellula</taxon>
    </lineage>
</organism>
<evidence type="ECO:0000313" key="2">
    <source>
        <dbReference type="Proteomes" id="UP000319143"/>
    </source>
</evidence>
<protein>
    <recommendedName>
        <fullName evidence="3">DUF1800 domain-containing protein</fullName>
    </recommendedName>
</protein>
<evidence type="ECO:0008006" key="3">
    <source>
        <dbReference type="Google" id="ProtNLM"/>
    </source>
</evidence>
<dbReference type="AlphaFoldDB" id="A0A5C6DIH0"/>
<dbReference type="Pfam" id="PF08811">
    <property type="entry name" value="DUF1800"/>
    <property type="match status" value="1"/>
</dbReference>